<keyword evidence="2" id="KW-0472">Membrane</keyword>
<name>A7HN84_FERNB</name>
<evidence type="ECO:0000313" key="4">
    <source>
        <dbReference type="Proteomes" id="UP000002415"/>
    </source>
</evidence>
<sequence>MEREEIERKLLETIEKIESHIERYEKDIEELNIKINRLTDDLDDTWSAFRNAFITIVTMFIIMTITWFFPFQVRAYGYLSVDDVRRKLIALSVEALVFGIIMLLVLGTVLTRRFRR</sequence>
<feature type="transmembrane region" description="Helical" evidence="2">
    <location>
        <begin position="89"/>
        <end position="110"/>
    </location>
</feature>
<dbReference type="Proteomes" id="UP000002415">
    <property type="component" value="Chromosome"/>
</dbReference>
<keyword evidence="4" id="KW-1185">Reference proteome</keyword>
<protein>
    <submittedName>
        <fullName evidence="3">Uncharacterized protein</fullName>
    </submittedName>
</protein>
<dbReference type="KEGG" id="fno:Fnod_1524"/>
<keyword evidence="1" id="KW-0175">Coiled coil</keyword>
<keyword evidence="2" id="KW-0812">Transmembrane</keyword>
<feature type="transmembrane region" description="Helical" evidence="2">
    <location>
        <begin position="52"/>
        <end position="69"/>
    </location>
</feature>
<keyword evidence="2" id="KW-1133">Transmembrane helix</keyword>
<organism evidence="3 4">
    <name type="scientific">Fervidobacterium nodosum (strain ATCC 35602 / DSM 5306 / Rt17-B1)</name>
    <dbReference type="NCBI Taxonomy" id="381764"/>
    <lineage>
        <taxon>Bacteria</taxon>
        <taxon>Thermotogati</taxon>
        <taxon>Thermotogota</taxon>
        <taxon>Thermotogae</taxon>
        <taxon>Thermotogales</taxon>
        <taxon>Fervidobacteriaceae</taxon>
        <taxon>Fervidobacterium</taxon>
    </lineage>
</organism>
<proteinExistence type="predicted"/>
<evidence type="ECO:0000256" key="1">
    <source>
        <dbReference type="SAM" id="Coils"/>
    </source>
</evidence>
<accession>A7HN84</accession>
<gene>
    <name evidence="3" type="ordered locus">Fnod_1524</name>
</gene>
<dbReference type="AlphaFoldDB" id="A7HN84"/>
<dbReference type="RefSeq" id="WP_011994672.1">
    <property type="nucleotide sequence ID" value="NC_009718.1"/>
</dbReference>
<evidence type="ECO:0000256" key="2">
    <source>
        <dbReference type="SAM" id="Phobius"/>
    </source>
</evidence>
<reference evidence="3 4" key="1">
    <citation type="submission" date="2007-07" db="EMBL/GenBank/DDBJ databases">
        <title>Complete sequence of Fervidobacterium nodosum Rt17-B1.</title>
        <authorList>
            <consortium name="US DOE Joint Genome Institute"/>
            <person name="Copeland A."/>
            <person name="Lucas S."/>
            <person name="Lapidus A."/>
            <person name="Barry K."/>
            <person name="Glavina del Rio T."/>
            <person name="Dalin E."/>
            <person name="Tice H."/>
            <person name="Pitluck S."/>
            <person name="Saunders E."/>
            <person name="Brettin T."/>
            <person name="Bruce D."/>
            <person name="Detter J.C."/>
            <person name="Han C."/>
            <person name="Schmutz J."/>
            <person name="Larimer F."/>
            <person name="Land M."/>
            <person name="Hauser L."/>
            <person name="Kyrpides N."/>
            <person name="Mikhailova N."/>
            <person name="Nelson K."/>
            <person name="Gogarten J.P."/>
            <person name="Noll K."/>
            <person name="Richardson P."/>
        </authorList>
    </citation>
    <scope>NUCLEOTIDE SEQUENCE [LARGE SCALE GENOMIC DNA]</scope>
    <source>
        <strain evidence="4">ATCC 35602 / DSM 5306 / Rt17-B1</strain>
    </source>
</reference>
<dbReference type="OrthoDB" id="48479at2"/>
<feature type="coiled-coil region" evidence="1">
    <location>
        <begin position="3"/>
        <end position="41"/>
    </location>
</feature>
<dbReference type="EMBL" id="CP000771">
    <property type="protein sequence ID" value="ABS61367.1"/>
    <property type="molecule type" value="Genomic_DNA"/>
</dbReference>
<dbReference type="STRING" id="381764.Fnod_1524"/>
<reference evidence="3 4" key="2">
    <citation type="journal article" date="2009" name="Proc. Natl. Acad. Sci. U.S.A.">
        <title>On the chimeric nature, thermophilic origin, and phylogenetic placement of the Thermotogales.</title>
        <authorList>
            <person name="Zhaxybayeva O."/>
            <person name="Swithers K.S."/>
            <person name="Lapierre P."/>
            <person name="Fournier G.P."/>
            <person name="Bickhart D.M."/>
            <person name="DeBoy R.T."/>
            <person name="Nelson K.E."/>
            <person name="Nesbo C.L."/>
            <person name="Doolittle W.F."/>
            <person name="Gogarten J.P."/>
            <person name="Noll K.M."/>
        </authorList>
    </citation>
    <scope>NUCLEOTIDE SEQUENCE [LARGE SCALE GENOMIC DNA]</scope>
    <source>
        <strain evidence="4">ATCC 35602 / DSM 5306 / Rt17-B1</strain>
    </source>
</reference>
<dbReference type="HOGENOM" id="CLU_2093193_0_0_0"/>
<evidence type="ECO:0000313" key="3">
    <source>
        <dbReference type="EMBL" id="ABS61367.1"/>
    </source>
</evidence>